<dbReference type="Gene3D" id="3.30.360.30">
    <property type="entry name" value="homospermidine synthase like"/>
    <property type="match status" value="1"/>
</dbReference>
<dbReference type="Pfam" id="PF16653">
    <property type="entry name" value="Sacchrp_dh_C"/>
    <property type="match status" value="1"/>
</dbReference>
<dbReference type="InterPro" id="IPR005097">
    <property type="entry name" value="Sacchrp_dh_NADP-bd"/>
</dbReference>
<protein>
    <submittedName>
        <fullName evidence="3">Saccharopine dehydrogenase NADP binding domain</fullName>
    </submittedName>
</protein>
<feature type="domain" description="Saccharopine dehydrogenase NADP binding" evidence="1">
    <location>
        <begin position="16"/>
        <end position="149"/>
    </location>
</feature>
<dbReference type="InterPro" id="IPR032095">
    <property type="entry name" value="Sacchrp_dh-like_C"/>
</dbReference>
<feature type="domain" description="Saccharopine dehydrogenase-like C-terminal" evidence="2">
    <location>
        <begin position="161"/>
        <end position="445"/>
    </location>
</feature>
<dbReference type="Gene3D" id="3.40.50.720">
    <property type="entry name" value="NAD(P)-binding Rossmann-like Domain"/>
    <property type="match status" value="1"/>
</dbReference>
<accession>A0A5E8CL20</accession>
<name>A0A5E8CL20_9ZZZZ</name>
<proteinExistence type="predicted"/>
<dbReference type="AlphaFoldDB" id="A0A5E8CL20"/>
<evidence type="ECO:0000313" key="3">
    <source>
        <dbReference type="EMBL" id="VVU95514.1"/>
    </source>
</evidence>
<evidence type="ECO:0000259" key="1">
    <source>
        <dbReference type="Pfam" id="PF03435"/>
    </source>
</evidence>
<evidence type="ECO:0000259" key="2">
    <source>
        <dbReference type="Pfam" id="PF16653"/>
    </source>
</evidence>
<sequence>MINQLKKKYVDFDKKIVIIGFGCVAQGLLPLILKHINIPTENIVIITADNLGVKLANEYNISYNIDPLDESNYSNLLKKYCCPGDMITNLSVCVDSIKIIQYAQDNDLLYIDASLEFWDGVFDDETLSKSHRTNYYQRERMLEIKKKNNGKQKKTAVVTHGANPGLVEHFVKQALLNLARDENIIKDESDLPTNLKQWAELSNKLNIKIIQIAERDTQQGNINKKKDEFVNTWSVDGFVEEMLQPSELGFGSHETYEKIEKHDFGCKSGVMLNNSGSNVQVKSWTPLQGEQYGNIITHHESIEIADLLTLKEENKVIYRPTVYYAYHPCDDAVLSMREVNEKNYKIQSNKRIMMDEIIDEGVDQLGVLLLGHKNNGYWFGSTLSMGETRKLVPYNNATSLQVTISMLAGMIWAIKNPNQGLCEPLNLDHQEILEICKPYLGEVKGYYTNWYPKENLWDKLSNKQNKWGIENFILNP</sequence>
<reference evidence="3" key="1">
    <citation type="submission" date="2019-09" db="EMBL/GenBank/DDBJ databases">
        <authorList>
            <person name="Needham M D."/>
        </authorList>
    </citation>
    <scope>NUCLEOTIDE SEQUENCE</scope>
</reference>
<dbReference type="Pfam" id="PF03435">
    <property type="entry name" value="Sacchrp_dh_NADP"/>
    <property type="match status" value="1"/>
</dbReference>
<organism evidence="3">
    <name type="scientific">seawater metagenome</name>
    <dbReference type="NCBI Taxonomy" id="1561972"/>
    <lineage>
        <taxon>unclassified sequences</taxon>
        <taxon>metagenomes</taxon>
        <taxon>ecological metagenomes</taxon>
    </lineage>
</organism>
<dbReference type="EMBL" id="CABVLZ010000004">
    <property type="protein sequence ID" value="VVU95514.1"/>
    <property type="molecule type" value="Genomic_DNA"/>
</dbReference>
<gene>
    <name evidence="3" type="ORF">CPAV1605_1265</name>
</gene>
<dbReference type="InterPro" id="IPR023181">
    <property type="entry name" value="Homospermid_syn-like_C"/>
</dbReference>